<dbReference type="InterPro" id="IPR009574">
    <property type="entry name" value="DUF1189"/>
</dbReference>
<dbReference type="EMBL" id="JBHRVQ010000001">
    <property type="protein sequence ID" value="MFC3388516.1"/>
    <property type="molecule type" value="Genomic_DNA"/>
</dbReference>
<feature type="transmembrane region" description="Helical" evidence="1">
    <location>
        <begin position="150"/>
        <end position="175"/>
    </location>
</feature>
<protein>
    <submittedName>
        <fullName evidence="2">DUF1189 family protein</fullName>
    </submittedName>
</protein>
<evidence type="ECO:0000313" key="3">
    <source>
        <dbReference type="Proteomes" id="UP001595637"/>
    </source>
</evidence>
<proteinExistence type="predicted"/>
<sequence>MKYFTFYKRLLSFKKYPLFRTANFKHMLINIMVISILIALPNVVSLFQSVNATAGLSDIESEIPEFEIVDGKYVGDSKTIEIHGSTILFSENRTTADLTVSADQDVLIGFLRDGIYIRDVQGGGLDYSYISEIKTDEDLETFIEQQTSSLYFYALVYVVFYTSVIMFFTVILLSIGVYAMHTISVGLRKKSRFMNWFKFSTFATITALVPIIVIQLVFGSALWGIYIATIPAYIHYYRKLPTLK</sequence>
<keyword evidence="3" id="KW-1185">Reference proteome</keyword>
<reference evidence="3" key="1">
    <citation type="journal article" date="2019" name="Int. J. Syst. Evol. Microbiol.">
        <title>The Global Catalogue of Microorganisms (GCM) 10K type strain sequencing project: providing services to taxonomists for standard genome sequencing and annotation.</title>
        <authorList>
            <consortium name="The Broad Institute Genomics Platform"/>
            <consortium name="The Broad Institute Genome Sequencing Center for Infectious Disease"/>
            <person name="Wu L."/>
            <person name="Ma J."/>
        </authorList>
    </citation>
    <scope>NUCLEOTIDE SEQUENCE [LARGE SCALE GENOMIC DNA]</scope>
    <source>
        <strain evidence="3">CCM 7756</strain>
    </source>
</reference>
<name>A0ABV7N7G3_9STAP</name>
<keyword evidence="1" id="KW-1133">Transmembrane helix</keyword>
<feature type="transmembrane region" description="Helical" evidence="1">
    <location>
        <begin position="196"/>
        <end position="214"/>
    </location>
</feature>
<evidence type="ECO:0000256" key="1">
    <source>
        <dbReference type="SAM" id="Phobius"/>
    </source>
</evidence>
<keyword evidence="1" id="KW-0472">Membrane</keyword>
<organism evidence="2 3">
    <name type="scientific">Salinicoccus sesuvii</name>
    <dbReference type="NCBI Taxonomy" id="868281"/>
    <lineage>
        <taxon>Bacteria</taxon>
        <taxon>Bacillati</taxon>
        <taxon>Bacillota</taxon>
        <taxon>Bacilli</taxon>
        <taxon>Bacillales</taxon>
        <taxon>Staphylococcaceae</taxon>
        <taxon>Salinicoccus</taxon>
    </lineage>
</organism>
<dbReference type="RefSeq" id="WP_380654109.1">
    <property type="nucleotide sequence ID" value="NZ_JBHRVQ010000001.1"/>
</dbReference>
<gene>
    <name evidence="2" type="ORF">ACFOEO_08040</name>
</gene>
<keyword evidence="1" id="KW-0812">Transmembrane</keyword>
<feature type="transmembrane region" description="Helical" evidence="1">
    <location>
        <begin position="27"/>
        <end position="47"/>
    </location>
</feature>
<dbReference type="Pfam" id="PF06691">
    <property type="entry name" value="DUF1189"/>
    <property type="match status" value="1"/>
</dbReference>
<accession>A0ABV7N7G3</accession>
<comment type="caution">
    <text evidence="2">The sequence shown here is derived from an EMBL/GenBank/DDBJ whole genome shotgun (WGS) entry which is preliminary data.</text>
</comment>
<evidence type="ECO:0000313" key="2">
    <source>
        <dbReference type="EMBL" id="MFC3388516.1"/>
    </source>
</evidence>
<dbReference type="Proteomes" id="UP001595637">
    <property type="component" value="Unassembled WGS sequence"/>
</dbReference>